<feature type="non-terminal residue" evidence="7">
    <location>
        <position position="1"/>
    </location>
</feature>
<feature type="transmembrane region" description="Helical" evidence="6">
    <location>
        <begin position="12"/>
        <end position="36"/>
    </location>
</feature>
<comment type="caution">
    <text evidence="7">The sequence shown here is derived from an EMBL/GenBank/DDBJ whole genome shotgun (WGS) entry which is preliminary data.</text>
</comment>
<dbReference type="EMBL" id="DVMM01000065">
    <property type="protein sequence ID" value="HIU29317.1"/>
    <property type="molecule type" value="Genomic_DNA"/>
</dbReference>
<dbReference type="AlphaFoldDB" id="A0A9D1LAJ8"/>
<dbReference type="PANTHER" id="PTHR30250:SF21">
    <property type="entry name" value="LIPID II FLIPPASE MURJ"/>
    <property type="match status" value="1"/>
</dbReference>
<comment type="subcellular location">
    <subcellularLocation>
        <location evidence="1">Cell membrane</location>
        <topology evidence="1">Multi-pass membrane protein</topology>
    </subcellularLocation>
</comment>
<proteinExistence type="predicted"/>
<evidence type="ECO:0000313" key="8">
    <source>
        <dbReference type="Proteomes" id="UP000824089"/>
    </source>
</evidence>
<feature type="transmembrane region" description="Helical" evidence="6">
    <location>
        <begin position="42"/>
        <end position="65"/>
    </location>
</feature>
<protein>
    <submittedName>
        <fullName evidence="7">Polysaccharide biosynthesis C-terminal domain-containing protein</fullName>
    </submittedName>
</protein>
<sequence>HLQSSVMQSVNELFSATLFMGIGVLVKAILNYILIAIPSLNIYGAVISTYVSYIIPLILNHICLVRKRGVRIKMFRLTMIPMICGGLMLVGSMPVYLLSDFLLGKFAGTYVTETISLILAAAAGIVVYFYAMKKTGGMDSSDFSLILPANLRKKLKL</sequence>
<evidence type="ECO:0000256" key="6">
    <source>
        <dbReference type="SAM" id="Phobius"/>
    </source>
</evidence>
<dbReference type="Proteomes" id="UP000824089">
    <property type="component" value="Unassembled WGS sequence"/>
</dbReference>
<evidence type="ECO:0000256" key="4">
    <source>
        <dbReference type="ARBA" id="ARBA00022989"/>
    </source>
</evidence>
<accession>A0A9D1LAJ8</accession>
<evidence type="ECO:0000256" key="3">
    <source>
        <dbReference type="ARBA" id="ARBA00022692"/>
    </source>
</evidence>
<keyword evidence="4 6" id="KW-1133">Transmembrane helix</keyword>
<evidence type="ECO:0000256" key="5">
    <source>
        <dbReference type="ARBA" id="ARBA00023136"/>
    </source>
</evidence>
<keyword evidence="5 6" id="KW-0472">Membrane</keyword>
<reference evidence="7" key="1">
    <citation type="submission" date="2020-10" db="EMBL/GenBank/DDBJ databases">
        <authorList>
            <person name="Gilroy R."/>
        </authorList>
    </citation>
    <scope>NUCLEOTIDE SEQUENCE</scope>
    <source>
        <strain evidence="7">CHK195-4489</strain>
    </source>
</reference>
<organism evidence="7 8">
    <name type="scientific">Candidatus Egerieisoma faecipullorum</name>
    <dbReference type="NCBI Taxonomy" id="2840963"/>
    <lineage>
        <taxon>Bacteria</taxon>
        <taxon>Bacillati</taxon>
        <taxon>Bacillota</taxon>
        <taxon>Clostridia</taxon>
        <taxon>Eubacteriales</taxon>
        <taxon>Clostridiaceae</taxon>
        <taxon>Clostridiaceae incertae sedis</taxon>
        <taxon>Candidatus Egerieisoma</taxon>
    </lineage>
</organism>
<reference evidence="7" key="2">
    <citation type="journal article" date="2021" name="PeerJ">
        <title>Extensive microbial diversity within the chicken gut microbiome revealed by metagenomics and culture.</title>
        <authorList>
            <person name="Gilroy R."/>
            <person name="Ravi A."/>
            <person name="Getino M."/>
            <person name="Pursley I."/>
            <person name="Horton D.L."/>
            <person name="Alikhan N.F."/>
            <person name="Baker D."/>
            <person name="Gharbi K."/>
            <person name="Hall N."/>
            <person name="Watson M."/>
            <person name="Adriaenssens E.M."/>
            <person name="Foster-Nyarko E."/>
            <person name="Jarju S."/>
            <person name="Secka A."/>
            <person name="Antonio M."/>
            <person name="Oren A."/>
            <person name="Chaudhuri R.R."/>
            <person name="La Ragione R."/>
            <person name="Hildebrand F."/>
            <person name="Pallen M.J."/>
        </authorList>
    </citation>
    <scope>NUCLEOTIDE SEQUENCE</scope>
    <source>
        <strain evidence="7">CHK195-4489</strain>
    </source>
</reference>
<dbReference type="GO" id="GO:0005886">
    <property type="term" value="C:plasma membrane"/>
    <property type="evidence" value="ECO:0007669"/>
    <property type="project" value="UniProtKB-SubCell"/>
</dbReference>
<dbReference type="PANTHER" id="PTHR30250">
    <property type="entry name" value="PST FAMILY PREDICTED COLANIC ACID TRANSPORTER"/>
    <property type="match status" value="1"/>
</dbReference>
<name>A0A9D1LAJ8_9CLOT</name>
<keyword evidence="3 6" id="KW-0812">Transmembrane</keyword>
<feature type="transmembrane region" description="Helical" evidence="6">
    <location>
        <begin position="110"/>
        <end position="131"/>
    </location>
</feature>
<evidence type="ECO:0000256" key="1">
    <source>
        <dbReference type="ARBA" id="ARBA00004651"/>
    </source>
</evidence>
<evidence type="ECO:0000313" key="7">
    <source>
        <dbReference type="EMBL" id="HIU29317.1"/>
    </source>
</evidence>
<evidence type="ECO:0000256" key="2">
    <source>
        <dbReference type="ARBA" id="ARBA00022475"/>
    </source>
</evidence>
<dbReference type="InterPro" id="IPR050833">
    <property type="entry name" value="Poly_Biosynth_Transport"/>
</dbReference>
<feature type="transmembrane region" description="Helical" evidence="6">
    <location>
        <begin position="77"/>
        <end position="98"/>
    </location>
</feature>
<gene>
    <name evidence="7" type="ORF">IAD50_03350</name>
</gene>
<keyword evidence="2" id="KW-1003">Cell membrane</keyword>